<gene>
    <name evidence="16" type="ORF">VNI00_011176</name>
</gene>
<evidence type="ECO:0000256" key="4">
    <source>
        <dbReference type="ARBA" id="ARBA00022670"/>
    </source>
</evidence>
<evidence type="ECO:0000256" key="1">
    <source>
        <dbReference type="ARBA" id="ARBA00001187"/>
    </source>
</evidence>
<evidence type="ECO:0000256" key="11">
    <source>
        <dbReference type="ARBA" id="ARBA00023145"/>
    </source>
</evidence>
<dbReference type="EMBL" id="JAYKXP010000047">
    <property type="protein sequence ID" value="KAK7037425.1"/>
    <property type="molecule type" value="Genomic_DNA"/>
</dbReference>
<feature type="chain" id="PRO_5043833101" description="deuterolysin" evidence="15">
    <location>
        <begin position="16"/>
        <end position="364"/>
    </location>
</feature>
<dbReference type="GO" id="GO:0046872">
    <property type="term" value="F:metal ion binding"/>
    <property type="evidence" value="ECO:0007669"/>
    <property type="project" value="UniProtKB-KW"/>
</dbReference>
<keyword evidence="10" id="KW-0482">Metalloprotease</keyword>
<evidence type="ECO:0000313" key="17">
    <source>
        <dbReference type="Proteomes" id="UP001383192"/>
    </source>
</evidence>
<keyword evidence="9 13" id="KW-0862">Zinc</keyword>
<comment type="similarity">
    <text evidence="2">Belongs to the peptidase M35 family.</text>
</comment>
<sequence>MYGLSLLLLAGSALATPFKRFHGLSVKVSGPSTSVASIDDLKFTAEVTNTGAEAVKVLKYNTVLDNLPTRSFAVTKDGAAVPFTGIKLTVSLENNEEAFTTIQSGETVTVEHDISDLFDFASAGAGTFSFEPITDLKVAGIEEEVISPSALAKVSLATQAIEVTVTGEISNKELRVHNKKRAVSVCSNSSQKSFIDASYTEAKALARTASSYISSRGTSDSLFRAYWKTNSASSITSVFNAVANESGSRPLSCSDPYGVCTGGVIAYTVISTTNIYFCSIFYNEVTTSRLCSGTTVASRNIRGGTTLHELTHALSGTDDVTYGCSADQSLSAGNQRANADNYNSTPALNAKLVHGKWAWLGSRL</sequence>
<evidence type="ECO:0000256" key="9">
    <source>
        <dbReference type="ARBA" id="ARBA00022833"/>
    </source>
</evidence>
<dbReference type="GO" id="GO:0006508">
    <property type="term" value="P:proteolysis"/>
    <property type="evidence" value="ECO:0007669"/>
    <property type="project" value="UniProtKB-KW"/>
</dbReference>
<evidence type="ECO:0000256" key="10">
    <source>
        <dbReference type="ARBA" id="ARBA00023049"/>
    </source>
</evidence>
<evidence type="ECO:0000256" key="7">
    <source>
        <dbReference type="ARBA" id="ARBA00022729"/>
    </source>
</evidence>
<dbReference type="InterPro" id="IPR001384">
    <property type="entry name" value="Peptidase_M35"/>
</dbReference>
<dbReference type="PANTHER" id="PTHR37016:SF3">
    <property type="entry name" value="NEUTRAL PROTEASE 2-RELATED"/>
    <property type="match status" value="1"/>
</dbReference>
<dbReference type="Proteomes" id="UP001383192">
    <property type="component" value="Unassembled WGS sequence"/>
</dbReference>
<comment type="catalytic activity">
    <reaction evidence="1">
        <text>Preferential cleavage of bonds with hydrophobic residues in P1'. Also 3-Asn-|-Gln-4 and 8-Gly-|-Ser-9 bonds in insulin B chain.</text>
        <dbReference type="EC" id="3.4.24.39"/>
    </reaction>
</comment>
<dbReference type="CDD" id="cd11008">
    <property type="entry name" value="M35_deuterolysin_like"/>
    <property type="match status" value="1"/>
</dbReference>
<dbReference type="Gene3D" id="2.60.40.2970">
    <property type="match status" value="1"/>
</dbReference>
<evidence type="ECO:0000256" key="14">
    <source>
        <dbReference type="PIRSR" id="PIRSR601384-3"/>
    </source>
</evidence>
<dbReference type="InterPro" id="IPR024079">
    <property type="entry name" value="MetalloPept_cat_dom_sf"/>
</dbReference>
<dbReference type="Pfam" id="PF02102">
    <property type="entry name" value="Peptidase_M35"/>
    <property type="match status" value="1"/>
</dbReference>
<keyword evidence="11" id="KW-0865">Zymogen</keyword>
<feature type="binding site" evidence="13">
    <location>
        <position position="308"/>
    </location>
    <ligand>
        <name>Zn(2+)</name>
        <dbReference type="ChEBI" id="CHEBI:29105"/>
        <note>catalytic</note>
    </ligand>
</feature>
<evidence type="ECO:0000256" key="6">
    <source>
        <dbReference type="ARBA" id="ARBA00022723"/>
    </source>
</evidence>
<dbReference type="PANTHER" id="PTHR37016">
    <property type="match status" value="1"/>
</dbReference>
<comment type="cofactor">
    <cofactor evidence="13">
        <name>Zn(2+)</name>
        <dbReference type="ChEBI" id="CHEBI:29105"/>
    </cofactor>
    <text evidence="13">Binds 1 zinc ion per subunit.</text>
</comment>
<keyword evidence="5" id="KW-0165">Cleavage on pair of basic residues</keyword>
<evidence type="ECO:0000313" key="16">
    <source>
        <dbReference type="EMBL" id="KAK7037425.1"/>
    </source>
</evidence>
<evidence type="ECO:0000256" key="3">
    <source>
        <dbReference type="ARBA" id="ARBA00012431"/>
    </source>
</evidence>
<dbReference type="EC" id="3.4.24.39" evidence="3"/>
<evidence type="ECO:0000256" key="13">
    <source>
        <dbReference type="PIRSR" id="PIRSR601384-2"/>
    </source>
</evidence>
<evidence type="ECO:0000256" key="12">
    <source>
        <dbReference type="PIRSR" id="PIRSR601384-1"/>
    </source>
</evidence>
<keyword evidence="7 15" id="KW-0732">Signal</keyword>
<keyword evidence="6 13" id="KW-0479">Metal-binding</keyword>
<dbReference type="Gene3D" id="3.40.390.10">
    <property type="entry name" value="Collagenase (Catalytic Domain)"/>
    <property type="match status" value="1"/>
</dbReference>
<feature type="binding site" evidence="13">
    <location>
        <position position="312"/>
    </location>
    <ligand>
        <name>Zn(2+)</name>
        <dbReference type="ChEBI" id="CHEBI:29105"/>
        <note>catalytic</note>
    </ligand>
</feature>
<keyword evidence="8" id="KW-0378">Hydrolase</keyword>
<feature type="disulfide bond" evidence="14">
    <location>
        <begin position="260"/>
        <end position="278"/>
    </location>
</feature>
<evidence type="ECO:0000256" key="8">
    <source>
        <dbReference type="ARBA" id="ARBA00022801"/>
    </source>
</evidence>
<proteinExistence type="inferred from homology"/>
<dbReference type="AlphaFoldDB" id="A0AAW0CD54"/>
<keyword evidence="17" id="KW-1185">Reference proteome</keyword>
<reference evidence="16 17" key="1">
    <citation type="submission" date="2024-01" db="EMBL/GenBank/DDBJ databases">
        <title>A draft genome for a cacao thread blight-causing isolate of Paramarasmius palmivorus.</title>
        <authorList>
            <person name="Baruah I.K."/>
            <person name="Bukari Y."/>
            <person name="Amoako-Attah I."/>
            <person name="Meinhardt L.W."/>
            <person name="Bailey B.A."/>
            <person name="Cohen S.P."/>
        </authorList>
    </citation>
    <scope>NUCLEOTIDE SEQUENCE [LARGE SCALE GENOMIC DNA]</scope>
    <source>
        <strain evidence="16 17">GH-12</strain>
    </source>
</reference>
<dbReference type="InterPro" id="IPR050414">
    <property type="entry name" value="Fungal_M35_metalloproteases"/>
</dbReference>
<organism evidence="16 17">
    <name type="scientific">Paramarasmius palmivorus</name>
    <dbReference type="NCBI Taxonomy" id="297713"/>
    <lineage>
        <taxon>Eukaryota</taxon>
        <taxon>Fungi</taxon>
        <taxon>Dikarya</taxon>
        <taxon>Basidiomycota</taxon>
        <taxon>Agaricomycotina</taxon>
        <taxon>Agaricomycetes</taxon>
        <taxon>Agaricomycetidae</taxon>
        <taxon>Agaricales</taxon>
        <taxon>Marasmiineae</taxon>
        <taxon>Marasmiaceae</taxon>
        <taxon>Paramarasmius</taxon>
    </lineage>
</organism>
<evidence type="ECO:0000256" key="5">
    <source>
        <dbReference type="ARBA" id="ARBA00022685"/>
    </source>
</evidence>
<comment type="caution">
    <text evidence="16">The sequence shown here is derived from an EMBL/GenBank/DDBJ whole genome shotgun (WGS) entry which is preliminary data.</text>
</comment>
<protein>
    <recommendedName>
        <fullName evidence="3">deuterolysin</fullName>
        <ecNumber evidence="3">3.4.24.39</ecNumber>
    </recommendedName>
</protein>
<feature type="active site" evidence="12">
    <location>
        <position position="309"/>
    </location>
</feature>
<accession>A0AAW0CD54</accession>
<name>A0AAW0CD54_9AGAR</name>
<feature type="binding site" evidence="13">
    <location>
        <position position="319"/>
    </location>
    <ligand>
        <name>Zn(2+)</name>
        <dbReference type="ChEBI" id="CHEBI:29105"/>
        <note>catalytic</note>
    </ligand>
</feature>
<feature type="signal peptide" evidence="15">
    <location>
        <begin position="1"/>
        <end position="15"/>
    </location>
</feature>
<keyword evidence="4" id="KW-0645">Protease</keyword>
<feature type="disulfide bond" evidence="14">
    <location>
        <begin position="186"/>
        <end position="253"/>
    </location>
</feature>
<dbReference type="GO" id="GO:0004222">
    <property type="term" value="F:metalloendopeptidase activity"/>
    <property type="evidence" value="ECO:0007669"/>
    <property type="project" value="InterPro"/>
</dbReference>
<dbReference type="SUPFAM" id="SSF55486">
    <property type="entry name" value="Metalloproteases ('zincins'), catalytic domain"/>
    <property type="match status" value="1"/>
</dbReference>
<evidence type="ECO:0000256" key="2">
    <source>
        <dbReference type="ARBA" id="ARBA00010279"/>
    </source>
</evidence>
<evidence type="ECO:0000256" key="15">
    <source>
        <dbReference type="SAM" id="SignalP"/>
    </source>
</evidence>